<comment type="caution">
    <text evidence="6">The sequence shown here is derived from an EMBL/GenBank/DDBJ whole genome shotgun (WGS) entry which is preliminary data.</text>
</comment>
<dbReference type="KEGG" id="ota:OT_ostta04g00860"/>
<evidence type="ECO:0000256" key="2">
    <source>
        <dbReference type="ARBA" id="ARBA00005866"/>
    </source>
</evidence>
<dbReference type="Pfam" id="PF01263">
    <property type="entry name" value="Aldose_epim"/>
    <property type="match status" value="1"/>
</dbReference>
<gene>
    <name evidence="6" type="ORF">OT_ostta04g00860</name>
</gene>
<dbReference type="PANTHER" id="PTHR11122">
    <property type="entry name" value="APOSPORY-ASSOCIATED PROTEIN C-RELATED"/>
    <property type="match status" value="1"/>
</dbReference>
<dbReference type="GO" id="GO:0047938">
    <property type="term" value="F:glucose-6-phosphate 1-epimerase activity"/>
    <property type="evidence" value="ECO:0007669"/>
    <property type="project" value="UniProtKB-EC"/>
</dbReference>
<reference evidence="6 7" key="2">
    <citation type="journal article" date="2014" name="BMC Genomics">
        <title>An improved genome of the model marine alga Ostreococcus tauri unfolds by assessing Illumina de novo assemblies.</title>
        <authorList>
            <person name="Blanc-Mathieu R."/>
            <person name="Verhelst B."/>
            <person name="Derelle E."/>
            <person name="Rombauts S."/>
            <person name="Bouget F.Y."/>
            <person name="Carre I."/>
            <person name="Chateau A."/>
            <person name="Eyre-Walker A."/>
            <person name="Grimsley N."/>
            <person name="Moreau H."/>
            <person name="Piegu B."/>
            <person name="Rivals E."/>
            <person name="Schackwitz W."/>
            <person name="Van de Peer Y."/>
            <person name="Piganeau G."/>
        </authorList>
    </citation>
    <scope>NUCLEOTIDE SEQUENCE [LARGE SCALE GENOMIC DNA]</scope>
    <source>
        <strain evidence="7">OTTH 0595 / CCAP 157/2 / RCC745</strain>
    </source>
</reference>
<evidence type="ECO:0000256" key="1">
    <source>
        <dbReference type="ARBA" id="ARBA00001096"/>
    </source>
</evidence>
<evidence type="ECO:0000313" key="7">
    <source>
        <dbReference type="Proteomes" id="UP000009170"/>
    </source>
</evidence>
<dbReference type="GeneID" id="9834301"/>
<dbReference type="AlphaFoldDB" id="A0A090M459"/>
<dbReference type="STRING" id="70448.A0A090M459"/>
<evidence type="ECO:0000256" key="3">
    <source>
        <dbReference type="ARBA" id="ARBA00012083"/>
    </source>
</evidence>
<dbReference type="RefSeq" id="XP_003078618.2">
    <property type="nucleotide sequence ID" value="XM_003078570.2"/>
</dbReference>
<name>A0A090M459_OSTTA</name>
<keyword evidence="4" id="KW-0413">Isomerase</keyword>
<dbReference type="PANTHER" id="PTHR11122:SF39">
    <property type="entry name" value="GLUCOSE-6-PHOSPHATE 1-EPIMERASE"/>
    <property type="match status" value="1"/>
</dbReference>
<dbReference type="InterPro" id="IPR025532">
    <property type="entry name" value="G6P_1-epimerase"/>
</dbReference>
<accession>A0A090M459</accession>
<dbReference type="InterPro" id="IPR011013">
    <property type="entry name" value="Gal_mutarotase_sf_dom"/>
</dbReference>
<reference evidence="7" key="1">
    <citation type="journal article" date="2006" name="Proc. Natl. Acad. Sci. U.S.A.">
        <title>Genome analysis of the smallest free-living eukaryote Ostreococcus tauri unveils many unique features.</title>
        <authorList>
            <person name="Derelle E."/>
            <person name="Ferraz C."/>
            <person name="Rombauts S."/>
            <person name="Rouze P."/>
            <person name="Worden A.Z."/>
            <person name="Robbens S."/>
            <person name="Partensky F."/>
            <person name="Degroeve S."/>
            <person name="Echeynie S."/>
            <person name="Cooke R."/>
            <person name="Saeys Y."/>
            <person name="Wuyts J."/>
            <person name="Jabbari K."/>
            <person name="Bowler C."/>
            <person name="Panaud O."/>
            <person name="Piegu B."/>
            <person name="Ball S.G."/>
            <person name="Ral J.-P."/>
            <person name="Bouget F.-Y."/>
            <person name="Piganeau G."/>
            <person name="De Baets B."/>
            <person name="Picard A."/>
            <person name="Delseny M."/>
            <person name="Demaille J."/>
            <person name="Van de Peer Y."/>
            <person name="Moreau H."/>
        </authorList>
    </citation>
    <scope>NUCLEOTIDE SEQUENCE [LARGE SCALE GENOMIC DNA]</scope>
    <source>
        <strain evidence="7">OTTH 0595 / CCAP 157/2 / RCC745</strain>
    </source>
</reference>
<dbReference type="GO" id="GO:0030246">
    <property type="term" value="F:carbohydrate binding"/>
    <property type="evidence" value="ECO:0007669"/>
    <property type="project" value="InterPro"/>
</dbReference>
<keyword evidence="7" id="KW-1185">Reference proteome</keyword>
<evidence type="ECO:0000256" key="4">
    <source>
        <dbReference type="ARBA" id="ARBA00023235"/>
    </source>
</evidence>
<dbReference type="InParanoid" id="A0A090M459"/>
<organism evidence="6 7">
    <name type="scientific">Ostreococcus tauri</name>
    <name type="common">Marine green alga</name>
    <dbReference type="NCBI Taxonomy" id="70448"/>
    <lineage>
        <taxon>Eukaryota</taxon>
        <taxon>Viridiplantae</taxon>
        <taxon>Chlorophyta</taxon>
        <taxon>Mamiellophyceae</taxon>
        <taxon>Mamiellales</taxon>
        <taxon>Bathycoccaceae</taxon>
        <taxon>Ostreococcus</taxon>
    </lineage>
</organism>
<proteinExistence type="inferred from homology"/>
<dbReference type="EC" id="5.1.3.15" evidence="3"/>
<dbReference type="EMBL" id="CAID01000004">
    <property type="protein sequence ID" value="CEF97452.1"/>
    <property type="molecule type" value="Genomic_DNA"/>
</dbReference>
<dbReference type="Gene3D" id="2.70.98.10">
    <property type="match status" value="1"/>
</dbReference>
<comment type="similarity">
    <text evidence="2">Belongs to the glucose-6-phosphate 1-epimerase family.</text>
</comment>
<protein>
    <recommendedName>
        <fullName evidence="3">glucose-6-phosphate 1-epimerase</fullName>
        <ecNumber evidence="3">5.1.3.15</ecNumber>
    </recommendedName>
</protein>
<dbReference type="InterPro" id="IPR008183">
    <property type="entry name" value="Aldose_1/G6P_1-epimerase"/>
</dbReference>
<dbReference type="GO" id="GO:0005737">
    <property type="term" value="C:cytoplasm"/>
    <property type="evidence" value="ECO:0007669"/>
    <property type="project" value="TreeGrafter"/>
</dbReference>
<comment type="catalytic activity">
    <reaction evidence="1">
        <text>alpha-D-glucose 6-phosphate = beta-D-glucose 6-phosphate</text>
        <dbReference type="Rhea" id="RHEA:16249"/>
        <dbReference type="ChEBI" id="CHEBI:58225"/>
        <dbReference type="ChEBI" id="CHEBI:58247"/>
        <dbReference type="EC" id="5.1.3.15"/>
    </reaction>
</comment>
<dbReference type="Proteomes" id="UP000009170">
    <property type="component" value="Unassembled WGS sequence"/>
</dbReference>
<dbReference type="SUPFAM" id="SSF74650">
    <property type="entry name" value="Galactose mutarotase-like"/>
    <property type="match status" value="1"/>
</dbReference>
<feature type="region of interest" description="Disordered" evidence="5">
    <location>
        <begin position="26"/>
        <end position="48"/>
    </location>
</feature>
<dbReference type="InterPro" id="IPR014718">
    <property type="entry name" value="GH-type_carb-bd"/>
</dbReference>
<dbReference type="GO" id="GO:0005975">
    <property type="term" value="P:carbohydrate metabolic process"/>
    <property type="evidence" value="ECO:0007669"/>
    <property type="project" value="InterPro"/>
</dbReference>
<dbReference type="OrthoDB" id="1659429at2759"/>
<evidence type="ECO:0000313" key="6">
    <source>
        <dbReference type="EMBL" id="CEF97452.1"/>
    </source>
</evidence>
<evidence type="ECO:0000256" key="5">
    <source>
        <dbReference type="SAM" id="MobiDB-lite"/>
    </source>
</evidence>
<sequence>MMFSIETRVTAPSPLARLASAHRAQRRVGRRRIGASASRVGPAPESETERLNQKFGIPGSVSFSNGRGGLPRCALTHKNGRTAEVYLFGACVTSWTQPTGDDALYVRPDCVWDKTKPLAGGAPLCFPQFGPGPMQQHGFARNVDWEVIGTSADVNPDDPEPAVMLRLRPNAYTKAMWDEPFEATYEVTLRRELLKLEFCVKNCAEEGGKAFDFTAAVHTYIEVTDCANAGVFARGLKGKTYLDKAIDANNPPRKTQDGRDVFFGLELVDRVYLDTEPETLLHVGSGAAVAVENTAGWTDTVIWNPHHNMKEYYKNFCCVESAAVGKPVVLQPGEVWRAETNLSVVDVN</sequence>
<dbReference type="CDD" id="cd09020">
    <property type="entry name" value="D-hex-6-P-epi_like"/>
    <property type="match status" value="1"/>
</dbReference>